<evidence type="ECO:0000313" key="1">
    <source>
        <dbReference type="EMBL" id="RNA21521.1"/>
    </source>
</evidence>
<protein>
    <submittedName>
        <fullName evidence="1">Uncharacterized protein</fullName>
    </submittedName>
</protein>
<comment type="caution">
    <text evidence="1">The sequence shown here is derived from an EMBL/GenBank/DDBJ whole genome shotgun (WGS) entry which is preliminary data.</text>
</comment>
<organism evidence="1 2">
    <name type="scientific">Brachionus plicatilis</name>
    <name type="common">Marine rotifer</name>
    <name type="synonym">Brachionus muelleri</name>
    <dbReference type="NCBI Taxonomy" id="10195"/>
    <lineage>
        <taxon>Eukaryota</taxon>
        <taxon>Metazoa</taxon>
        <taxon>Spiralia</taxon>
        <taxon>Gnathifera</taxon>
        <taxon>Rotifera</taxon>
        <taxon>Eurotatoria</taxon>
        <taxon>Monogononta</taxon>
        <taxon>Pseudotrocha</taxon>
        <taxon>Ploima</taxon>
        <taxon>Brachionidae</taxon>
        <taxon>Brachionus</taxon>
    </lineage>
</organism>
<dbReference type="AlphaFoldDB" id="A0A3M7RDH9"/>
<sequence>MKTVIQFYLKKLLKFFFTNFQIEFQIPFIIDRKIIILNNFGLKTLLYVKSKKSIIRNEIFTLTYNDSYTYNSFDFSIYKHQQFKISIIYCH</sequence>
<keyword evidence="2" id="KW-1185">Reference proteome</keyword>
<gene>
    <name evidence="1" type="ORF">BpHYR1_025865</name>
</gene>
<evidence type="ECO:0000313" key="2">
    <source>
        <dbReference type="Proteomes" id="UP000276133"/>
    </source>
</evidence>
<proteinExistence type="predicted"/>
<name>A0A3M7RDH9_BRAPC</name>
<dbReference type="Proteomes" id="UP000276133">
    <property type="component" value="Unassembled WGS sequence"/>
</dbReference>
<reference evidence="1 2" key="1">
    <citation type="journal article" date="2018" name="Sci. Rep.">
        <title>Genomic signatures of local adaptation to the degree of environmental predictability in rotifers.</title>
        <authorList>
            <person name="Franch-Gras L."/>
            <person name="Hahn C."/>
            <person name="Garcia-Roger E.M."/>
            <person name="Carmona M.J."/>
            <person name="Serra M."/>
            <person name="Gomez A."/>
        </authorList>
    </citation>
    <scope>NUCLEOTIDE SEQUENCE [LARGE SCALE GENOMIC DNA]</scope>
    <source>
        <strain evidence="1">HYR1</strain>
    </source>
</reference>
<dbReference type="EMBL" id="REGN01003648">
    <property type="protein sequence ID" value="RNA21521.1"/>
    <property type="molecule type" value="Genomic_DNA"/>
</dbReference>
<accession>A0A3M7RDH9</accession>